<keyword evidence="10" id="KW-1185">Reference proteome</keyword>
<dbReference type="InterPro" id="IPR016032">
    <property type="entry name" value="Sig_transdc_resp-reg_C-effctor"/>
</dbReference>
<evidence type="ECO:0000313" key="10">
    <source>
        <dbReference type="Proteomes" id="UP000481583"/>
    </source>
</evidence>
<dbReference type="GO" id="GO:0043531">
    <property type="term" value="F:ADP binding"/>
    <property type="evidence" value="ECO:0007669"/>
    <property type="project" value="InterPro"/>
</dbReference>
<dbReference type="InterPro" id="IPR005158">
    <property type="entry name" value="BTAD"/>
</dbReference>
<dbReference type="InterPro" id="IPR001867">
    <property type="entry name" value="OmpR/PhoB-type_DNA-bd"/>
</dbReference>
<dbReference type="RefSeq" id="WP_165234335.1">
    <property type="nucleotide sequence ID" value="NZ_JAAKZV010000024.1"/>
</dbReference>
<evidence type="ECO:0000256" key="3">
    <source>
        <dbReference type="ARBA" id="ARBA00023015"/>
    </source>
</evidence>
<organism evidence="9 10">
    <name type="scientific">Streptomyces coryli</name>
    <dbReference type="NCBI Taxonomy" id="1128680"/>
    <lineage>
        <taxon>Bacteria</taxon>
        <taxon>Bacillati</taxon>
        <taxon>Actinomycetota</taxon>
        <taxon>Actinomycetes</taxon>
        <taxon>Kitasatosporales</taxon>
        <taxon>Streptomycetaceae</taxon>
        <taxon>Streptomyces</taxon>
    </lineage>
</organism>
<keyword evidence="2" id="KW-0902">Two-component regulatory system</keyword>
<dbReference type="PRINTS" id="PR00364">
    <property type="entry name" value="DISEASERSIST"/>
</dbReference>
<dbReference type="AlphaFoldDB" id="A0A6G4TY24"/>
<dbReference type="InterPro" id="IPR051677">
    <property type="entry name" value="AfsR-DnrI-RedD_regulator"/>
</dbReference>
<dbReference type="PANTHER" id="PTHR35807:SF1">
    <property type="entry name" value="TRANSCRIPTIONAL REGULATOR REDD"/>
    <property type="match status" value="1"/>
</dbReference>
<dbReference type="CDD" id="cd15831">
    <property type="entry name" value="BTAD"/>
    <property type="match status" value="1"/>
</dbReference>
<evidence type="ECO:0000256" key="6">
    <source>
        <dbReference type="PROSITE-ProRule" id="PRU01091"/>
    </source>
</evidence>
<feature type="domain" description="OmpR/PhoB-type" evidence="8">
    <location>
        <begin position="1"/>
        <end position="89"/>
    </location>
</feature>
<feature type="compositionally biased region" description="Low complexity" evidence="7">
    <location>
        <begin position="742"/>
        <end position="755"/>
    </location>
</feature>
<keyword evidence="3" id="KW-0805">Transcription regulation</keyword>
<sequence length="761" mass="81099">MLDIRLLGPVEVRRDGGDAGLGGEQQRSVLAALALRPGRVVSAARLIHLLWGESPADCAGTTLRWHVHRLRQALGAAVVTRKPGYLLRPDAARVDAADFEAHLAAARGAAPEQAAVRLREGLGLWRGPALADVRGLEAEAAELEERRLAALELCVDAELTLGRHAELVAELSGLLAAQPLRERTRAQLMVALHRCGRRAEALTVFRDGRLQLVEELGVEPGEELQRVHREVLAGASGAPPVPGAAMPPPLIGCTQLPADIGDFTGRRDQLAEVVRRLRAEPAAPRSVVVSGPAGVGKTTLAVHAAHLLRDAYPDGQLFVNLRGCGPAPAEPAAVLGRFLRYLGVQPGAVPEDPEERQELYRAVLARRRVLVVLDNAATESQADELLPGGPGCGVLVTSRRRLALPGARPLDLATLDGREAVAFLSGLVGDDRVTAEPEFAGRLAAHCGHLPLALRIAAARLVVRPHWTVRDLAERMADERHRLDELAHGDLEVRASVRLGHRFLDPAAARAFTLLGLLHTPDFAPWPVAALLGTLPSGAEEVLDRLADARLVEVASRDGAGQSRYRCHDLVRLYARERAGALPAAERREALGRLFAAALWLTRRTAEATGHVDRTAFQGTGPTWPMPAVLGSGPRAWLDAEWPVLTALVGHAAALGMAGAAWELTAALTPGLEARAQFGELELCAERALAASRAGGDRLGEAVALRTLARAYGGTGRSTEGERCRQDSLTILRELGLEGQPTSFTSAAAGSSTRARNSRVR</sequence>
<dbReference type="SMART" id="SM00382">
    <property type="entry name" value="AAA"/>
    <property type="match status" value="1"/>
</dbReference>
<comment type="similarity">
    <text evidence="1">Belongs to the AfsR/DnrI/RedD regulatory family.</text>
</comment>
<evidence type="ECO:0000259" key="8">
    <source>
        <dbReference type="PROSITE" id="PS51755"/>
    </source>
</evidence>
<dbReference type="GO" id="GO:0003677">
    <property type="term" value="F:DNA binding"/>
    <property type="evidence" value="ECO:0007669"/>
    <property type="project" value="UniProtKB-UniRule"/>
</dbReference>
<dbReference type="InterPro" id="IPR027417">
    <property type="entry name" value="P-loop_NTPase"/>
</dbReference>
<dbReference type="Gene3D" id="1.10.10.10">
    <property type="entry name" value="Winged helix-like DNA-binding domain superfamily/Winged helix DNA-binding domain"/>
    <property type="match status" value="1"/>
</dbReference>
<dbReference type="Pfam" id="PF00486">
    <property type="entry name" value="Trans_reg_C"/>
    <property type="match status" value="1"/>
</dbReference>
<dbReference type="Gene3D" id="3.40.50.300">
    <property type="entry name" value="P-loop containing nucleotide triphosphate hydrolases"/>
    <property type="match status" value="1"/>
</dbReference>
<dbReference type="SUPFAM" id="SSF52540">
    <property type="entry name" value="P-loop containing nucleoside triphosphate hydrolases"/>
    <property type="match status" value="1"/>
</dbReference>
<dbReference type="PANTHER" id="PTHR35807">
    <property type="entry name" value="TRANSCRIPTIONAL REGULATOR REDD-RELATED"/>
    <property type="match status" value="1"/>
</dbReference>
<gene>
    <name evidence="9" type="ORF">G5C51_08525</name>
</gene>
<dbReference type="InterPro" id="IPR011990">
    <property type="entry name" value="TPR-like_helical_dom_sf"/>
</dbReference>
<dbReference type="PROSITE" id="PS51755">
    <property type="entry name" value="OMPR_PHOB"/>
    <property type="match status" value="1"/>
</dbReference>
<accession>A0A6G4TY24</accession>
<feature type="DNA-binding region" description="OmpR/PhoB-type" evidence="6">
    <location>
        <begin position="1"/>
        <end position="89"/>
    </location>
</feature>
<evidence type="ECO:0000256" key="2">
    <source>
        <dbReference type="ARBA" id="ARBA00023012"/>
    </source>
</evidence>
<dbReference type="InterPro" id="IPR036388">
    <property type="entry name" value="WH-like_DNA-bd_sf"/>
</dbReference>
<dbReference type="SUPFAM" id="SSF48452">
    <property type="entry name" value="TPR-like"/>
    <property type="match status" value="1"/>
</dbReference>
<evidence type="ECO:0000256" key="7">
    <source>
        <dbReference type="SAM" id="MobiDB-lite"/>
    </source>
</evidence>
<dbReference type="InterPro" id="IPR002182">
    <property type="entry name" value="NB-ARC"/>
</dbReference>
<dbReference type="SMART" id="SM00862">
    <property type="entry name" value="Trans_reg_C"/>
    <property type="match status" value="1"/>
</dbReference>
<feature type="region of interest" description="Disordered" evidence="7">
    <location>
        <begin position="742"/>
        <end position="761"/>
    </location>
</feature>
<keyword evidence="4 6" id="KW-0238">DNA-binding</keyword>
<dbReference type="Gene3D" id="1.25.40.10">
    <property type="entry name" value="Tetratricopeptide repeat domain"/>
    <property type="match status" value="2"/>
</dbReference>
<evidence type="ECO:0000256" key="1">
    <source>
        <dbReference type="ARBA" id="ARBA00005820"/>
    </source>
</evidence>
<dbReference type="EMBL" id="JAAKZV010000024">
    <property type="protein sequence ID" value="NGN63947.1"/>
    <property type="molecule type" value="Genomic_DNA"/>
</dbReference>
<dbReference type="SMART" id="SM01043">
    <property type="entry name" value="BTAD"/>
    <property type="match status" value="1"/>
</dbReference>
<evidence type="ECO:0000256" key="5">
    <source>
        <dbReference type="ARBA" id="ARBA00023163"/>
    </source>
</evidence>
<comment type="caution">
    <text evidence="9">The sequence shown here is derived from an EMBL/GenBank/DDBJ whole genome shotgun (WGS) entry which is preliminary data.</text>
</comment>
<protein>
    <submittedName>
        <fullName evidence="9">SARP family transcriptional regulator</fullName>
    </submittedName>
</protein>
<keyword evidence="5" id="KW-0804">Transcription</keyword>
<name>A0A6G4TY24_9ACTN</name>
<reference evidence="9 10" key="1">
    <citation type="submission" date="2020-02" db="EMBL/GenBank/DDBJ databases">
        <title>Whole-genome analyses of novel actinobacteria.</title>
        <authorList>
            <person name="Sahin N."/>
        </authorList>
    </citation>
    <scope>NUCLEOTIDE SEQUENCE [LARGE SCALE GENOMIC DNA]</scope>
    <source>
        <strain evidence="9 10">A7024</strain>
    </source>
</reference>
<proteinExistence type="inferred from homology"/>
<dbReference type="Pfam" id="PF00931">
    <property type="entry name" value="NB-ARC"/>
    <property type="match status" value="1"/>
</dbReference>
<dbReference type="SUPFAM" id="SSF46894">
    <property type="entry name" value="C-terminal effector domain of the bipartite response regulators"/>
    <property type="match status" value="1"/>
</dbReference>
<dbReference type="Proteomes" id="UP000481583">
    <property type="component" value="Unassembled WGS sequence"/>
</dbReference>
<dbReference type="InterPro" id="IPR003593">
    <property type="entry name" value="AAA+_ATPase"/>
</dbReference>
<dbReference type="GO" id="GO:0000160">
    <property type="term" value="P:phosphorelay signal transduction system"/>
    <property type="evidence" value="ECO:0007669"/>
    <property type="project" value="UniProtKB-KW"/>
</dbReference>
<dbReference type="GO" id="GO:0006355">
    <property type="term" value="P:regulation of DNA-templated transcription"/>
    <property type="evidence" value="ECO:0007669"/>
    <property type="project" value="InterPro"/>
</dbReference>
<dbReference type="Pfam" id="PF03704">
    <property type="entry name" value="BTAD"/>
    <property type="match status" value="1"/>
</dbReference>
<evidence type="ECO:0000313" key="9">
    <source>
        <dbReference type="EMBL" id="NGN63947.1"/>
    </source>
</evidence>
<evidence type="ECO:0000256" key="4">
    <source>
        <dbReference type="ARBA" id="ARBA00023125"/>
    </source>
</evidence>